<feature type="region of interest" description="Disordered" evidence="1">
    <location>
        <begin position="148"/>
        <end position="219"/>
    </location>
</feature>
<feature type="compositionally biased region" description="Acidic residues" evidence="1">
    <location>
        <begin position="166"/>
        <end position="177"/>
    </location>
</feature>
<dbReference type="Proteomes" id="UP000828251">
    <property type="component" value="Unassembled WGS sequence"/>
</dbReference>
<comment type="caution">
    <text evidence="2">The sequence shown here is derived from an EMBL/GenBank/DDBJ whole genome shotgun (WGS) entry which is preliminary data.</text>
</comment>
<dbReference type="EMBL" id="JAIQCV010000002">
    <property type="protein sequence ID" value="KAH1121656.1"/>
    <property type="molecule type" value="Genomic_DNA"/>
</dbReference>
<accession>A0A9D4AIN6</accession>
<organism evidence="2 3">
    <name type="scientific">Gossypium stocksii</name>
    <dbReference type="NCBI Taxonomy" id="47602"/>
    <lineage>
        <taxon>Eukaryota</taxon>
        <taxon>Viridiplantae</taxon>
        <taxon>Streptophyta</taxon>
        <taxon>Embryophyta</taxon>
        <taxon>Tracheophyta</taxon>
        <taxon>Spermatophyta</taxon>
        <taxon>Magnoliopsida</taxon>
        <taxon>eudicotyledons</taxon>
        <taxon>Gunneridae</taxon>
        <taxon>Pentapetalae</taxon>
        <taxon>rosids</taxon>
        <taxon>malvids</taxon>
        <taxon>Malvales</taxon>
        <taxon>Malvaceae</taxon>
        <taxon>Malvoideae</taxon>
        <taxon>Gossypium</taxon>
    </lineage>
</organism>
<gene>
    <name evidence="2" type="ORF">J1N35_004816</name>
</gene>
<protein>
    <submittedName>
        <fullName evidence="2">Uncharacterized protein</fullName>
    </submittedName>
</protein>
<evidence type="ECO:0000313" key="2">
    <source>
        <dbReference type="EMBL" id="KAH1121656.1"/>
    </source>
</evidence>
<dbReference type="AlphaFoldDB" id="A0A9D4AIN6"/>
<sequence length="219" mass="24185">MGSNLMGVLSLKYQICVLVDPVKYNTFDIRGVRGLETMVQTHIYSGSPYFELYAKFARAEEDPWRLTYVPVREARMEEQAKSPTTQLCVGFTALLESSHSDILESSMGRHSSISALDFICGRESTKQLGFGGDFGYFDNDKRKDDVLPTTSIDEGTFNPRDVGGVENEDGIEFDTDPIQEPATDGSKFALFSELQPVLTEPEDGGSDDKGPGEDAEENP</sequence>
<proteinExistence type="predicted"/>
<evidence type="ECO:0000256" key="1">
    <source>
        <dbReference type="SAM" id="MobiDB-lite"/>
    </source>
</evidence>
<name>A0A9D4AIN6_9ROSI</name>
<evidence type="ECO:0000313" key="3">
    <source>
        <dbReference type="Proteomes" id="UP000828251"/>
    </source>
</evidence>
<keyword evidence="3" id="KW-1185">Reference proteome</keyword>
<reference evidence="2 3" key="1">
    <citation type="journal article" date="2021" name="Plant Biotechnol. J.">
        <title>Multi-omics assisted identification of the key and species-specific regulatory components of drought-tolerant mechanisms in Gossypium stocksii.</title>
        <authorList>
            <person name="Yu D."/>
            <person name="Ke L."/>
            <person name="Zhang D."/>
            <person name="Wu Y."/>
            <person name="Sun Y."/>
            <person name="Mei J."/>
            <person name="Sun J."/>
            <person name="Sun Y."/>
        </authorList>
    </citation>
    <scope>NUCLEOTIDE SEQUENCE [LARGE SCALE GENOMIC DNA]</scope>
    <source>
        <strain evidence="3">cv. E1</strain>
        <tissue evidence="2">Leaf</tissue>
    </source>
</reference>